<sequence length="203" mass="21640">MTSLGSRGVGAQRHYRVRPQGGARTNTSGPQVLQVLRGLVRVPLDLSWAHRLVGAIRPEPPPDPVEVWYSGLDLDQELSLGSCRDGVGEEGVLSWLEYSSSSCSSSCSSLWFSMGRDVVLVSGQPSECSSPQPSHLSEGQRSRELPAPGFRRRPDPPGLSGRGTVVLVPQSPQSLNTEAGAPGGAELHHVVQLTCAHLQTVGF</sequence>
<dbReference type="EMBL" id="SRLO01001797">
    <property type="protein sequence ID" value="TNN35288.1"/>
    <property type="molecule type" value="Genomic_DNA"/>
</dbReference>
<proteinExistence type="predicted"/>
<gene>
    <name evidence="2" type="ORF">EYF80_054549</name>
</gene>
<feature type="region of interest" description="Disordered" evidence="1">
    <location>
        <begin position="1"/>
        <end position="28"/>
    </location>
</feature>
<dbReference type="Proteomes" id="UP000314294">
    <property type="component" value="Unassembled WGS sequence"/>
</dbReference>
<name>A0A4Z2F2L6_9TELE</name>
<evidence type="ECO:0000256" key="1">
    <source>
        <dbReference type="SAM" id="MobiDB-lite"/>
    </source>
</evidence>
<feature type="compositionally biased region" description="Polar residues" evidence="1">
    <location>
        <begin position="123"/>
        <end position="137"/>
    </location>
</feature>
<comment type="caution">
    <text evidence="2">The sequence shown here is derived from an EMBL/GenBank/DDBJ whole genome shotgun (WGS) entry which is preliminary data.</text>
</comment>
<evidence type="ECO:0000313" key="2">
    <source>
        <dbReference type="EMBL" id="TNN35288.1"/>
    </source>
</evidence>
<keyword evidence="3" id="KW-1185">Reference proteome</keyword>
<dbReference type="AlphaFoldDB" id="A0A4Z2F2L6"/>
<accession>A0A4Z2F2L6</accession>
<reference evidence="2 3" key="1">
    <citation type="submission" date="2019-03" db="EMBL/GenBank/DDBJ databases">
        <title>First draft genome of Liparis tanakae, snailfish: a comprehensive survey of snailfish specific genes.</title>
        <authorList>
            <person name="Kim W."/>
            <person name="Song I."/>
            <person name="Jeong J.-H."/>
            <person name="Kim D."/>
            <person name="Kim S."/>
            <person name="Ryu S."/>
            <person name="Song J.Y."/>
            <person name="Lee S.K."/>
        </authorList>
    </citation>
    <scope>NUCLEOTIDE SEQUENCE [LARGE SCALE GENOMIC DNA]</scope>
    <source>
        <tissue evidence="2">Muscle</tissue>
    </source>
</reference>
<evidence type="ECO:0000313" key="3">
    <source>
        <dbReference type="Proteomes" id="UP000314294"/>
    </source>
</evidence>
<feature type="region of interest" description="Disordered" evidence="1">
    <location>
        <begin position="123"/>
        <end position="163"/>
    </location>
</feature>
<organism evidence="2 3">
    <name type="scientific">Liparis tanakae</name>
    <name type="common">Tanaka's snailfish</name>
    <dbReference type="NCBI Taxonomy" id="230148"/>
    <lineage>
        <taxon>Eukaryota</taxon>
        <taxon>Metazoa</taxon>
        <taxon>Chordata</taxon>
        <taxon>Craniata</taxon>
        <taxon>Vertebrata</taxon>
        <taxon>Euteleostomi</taxon>
        <taxon>Actinopterygii</taxon>
        <taxon>Neopterygii</taxon>
        <taxon>Teleostei</taxon>
        <taxon>Neoteleostei</taxon>
        <taxon>Acanthomorphata</taxon>
        <taxon>Eupercaria</taxon>
        <taxon>Perciformes</taxon>
        <taxon>Cottioidei</taxon>
        <taxon>Cottales</taxon>
        <taxon>Liparidae</taxon>
        <taxon>Liparis</taxon>
    </lineage>
</organism>
<protein>
    <submittedName>
        <fullName evidence="2">Uncharacterized protein</fullName>
    </submittedName>
</protein>